<dbReference type="InterPro" id="IPR040999">
    <property type="entry name" value="Mak_N_cap"/>
</dbReference>
<proteinExistence type="predicted"/>
<evidence type="ECO:0000259" key="5">
    <source>
        <dbReference type="Pfam" id="PF18085"/>
    </source>
</evidence>
<dbReference type="AlphaFoldDB" id="A0A4R6SMQ0"/>
<reference evidence="6 7" key="1">
    <citation type="submission" date="2019-03" db="EMBL/GenBank/DDBJ databases">
        <title>Genomic Encyclopedia of Type Strains, Phase IV (KMG-IV): sequencing the most valuable type-strain genomes for metagenomic binning, comparative biology and taxonomic classification.</title>
        <authorList>
            <person name="Goeker M."/>
        </authorList>
    </citation>
    <scope>NUCLEOTIDE SEQUENCE [LARGE SCALE GENOMIC DNA]</scope>
    <source>
        <strain evidence="6 7">DSM 45361</strain>
    </source>
</reference>
<gene>
    <name evidence="6" type="ORF">EV186_1011182</name>
</gene>
<organism evidence="6 7">
    <name type="scientific">Labedaea rhizosphaerae</name>
    <dbReference type="NCBI Taxonomy" id="598644"/>
    <lineage>
        <taxon>Bacteria</taxon>
        <taxon>Bacillati</taxon>
        <taxon>Actinomycetota</taxon>
        <taxon>Actinomycetes</taxon>
        <taxon>Pseudonocardiales</taxon>
        <taxon>Pseudonocardiaceae</taxon>
        <taxon>Labedaea</taxon>
    </lineage>
</organism>
<keyword evidence="4" id="KW-0067">ATP-binding</keyword>
<dbReference type="GO" id="GO:0005524">
    <property type="term" value="F:ATP binding"/>
    <property type="evidence" value="ECO:0007669"/>
    <property type="project" value="UniProtKB-KW"/>
</dbReference>
<feature type="domain" description="Maltokinase N-terminal cap" evidence="5">
    <location>
        <begin position="21"/>
        <end position="101"/>
    </location>
</feature>
<dbReference type="Proteomes" id="UP000295444">
    <property type="component" value="Unassembled WGS sequence"/>
</dbReference>
<keyword evidence="1" id="KW-0808">Transferase</keyword>
<dbReference type="EMBL" id="SNXZ01000001">
    <property type="protein sequence ID" value="TDQ05214.1"/>
    <property type="molecule type" value="Genomic_DNA"/>
</dbReference>
<keyword evidence="7" id="KW-1185">Reference proteome</keyword>
<protein>
    <recommendedName>
        <fullName evidence="5">Maltokinase N-terminal cap domain-containing protein</fullName>
    </recommendedName>
</protein>
<sequence length="185" mass="20401">MAKIHPGATLTPHFRDFLPPWIARQPWYPGTQIPTISAVGFLRLEDPAGEVGMEIHLVTDGSRVLQLPLTYRGAPLDGGALVATAEHSVLGTRWIYDAETDPVWTTELLRLVRANDVFDESRMRGATEARGHRIHDFADAEVRIEVVRVLNSVEPIDDPSVVGVVEATWPDGSGRLAVVRRLAQP</sequence>
<keyword evidence="2" id="KW-0547">Nucleotide-binding</keyword>
<comment type="caution">
    <text evidence="6">The sequence shown here is derived from an EMBL/GenBank/DDBJ whole genome shotgun (WGS) entry which is preliminary data.</text>
</comment>
<keyword evidence="3" id="KW-0418">Kinase</keyword>
<evidence type="ECO:0000256" key="2">
    <source>
        <dbReference type="ARBA" id="ARBA00022741"/>
    </source>
</evidence>
<evidence type="ECO:0000256" key="3">
    <source>
        <dbReference type="ARBA" id="ARBA00022777"/>
    </source>
</evidence>
<name>A0A4R6SMQ0_LABRH</name>
<dbReference type="Pfam" id="PF18085">
    <property type="entry name" value="Mak_N_cap"/>
    <property type="match status" value="1"/>
</dbReference>
<dbReference type="OrthoDB" id="3787729at2"/>
<evidence type="ECO:0000256" key="1">
    <source>
        <dbReference type="ARBA" id="ARBA00022679"/>
    </source>
</evidence>
<evidence type="ECO:0000256" key="4">
    <source>
        <dbReference type="ARBA" id="ARBA00022840"/>
    </source>
</evidence>
<accession>A0A4R6SMQ0</accession>
<evidence type="ECO:0000313" key="6">
    <source>
        <dbReference type="EMBL" id="TDQ05214.1"/>
    </source>
</evidence>
<dbReference type="RefSeq" id="WP_133848005.1">
    <property type="nucleotide sequence ID" value="NZ_SNXZ01000001.1"/>
</dbReference>
<evidence type="ECO:0000313" key="7">
    <source>
        <dbReference type="Proteomes" id="UP000295444"/>
    </source>
</evidence>
<dbReference type="GO" id="GO:0016301">
    <property type="term" value="F:kinase activity"/>
    <property type="evidence" value="ECO:0007669"/>
    <property type="project" value="UniProtKB-KW"/>
</dbReference>